<accession>X0UQX2</accession>
<comment type="caution">
    <text evidence="1">The sequence shown here is derived from an EMBL/GenBank/DDBJ whole genome shotgun (WGS) entry which is preliminary data.</text>
</comment>
<gene>
    <name evidence="1" type="ORF">S01H1_24106</name>
</gene>
<protein>
    <submittedName>
        <fullName evidence="1">Uncharacterized protein</fullName>
    </submittedName>
</protein>
<feature type="non-terminal residue" evidence="1">
    <location>
        <position position="89"/>
    </location>
</feature>
<feature type="non-terminal residue" evidence="1">
    <location>
        <position position="1"/>
    </location>
</feature>
<sequence length="89" mass="9591">YPAGAFYVDQFGNDFSTTDSSFTGSDGTCAFLMGIDAGEGSYWPSYNLSGAYATFSIPKGNTTAVRSHYFFQTTCTGHCSWPDMYANSA</sequence>
<proteinExistence type="predicted"/>
<organism evidence="1">
    <name type="scientific">marine sediment metagenome</name>
    <dbReference type="NCBI Taxonomy" id="412755"/>
    <lineage>
        <taxon>unclassified sequences</taxon>
        <taxon>metagenomes</taxon>
        <taxon>ecological metagenomes</taxon>
    </lineage>
</organism>
<dbReference type="EMBL" id="BARS01014186">
    <property type="protein sequence ID" value="GAF90890.1"/>
    <property type="molecule type" value="Genomic_DNA"/>
</dbReference>
<evidence type="ECO:0000313" key="1">
    <source>
        <dbReference type="EMBL" id="GAF90890.1"/>
    </source>
</evidence>
<dbReference type="AlphaFoldDB" id="X0UQX2"/>
<name>X0UQX2_9ZZZZ</name>
<reference evidence="1" key="1">
    <citation type="journal article" date="2014" name="Front. Microbiol.">
        <title>High frequency of phylogenetically diverse reductive dehalogenase-homologous genes in deep subseafloor sedimentary metagenomes.</title>
        <authorList>
            <person name="Kawai M."/>
            <person name="Futagami T."/>
            <person name="Toyoda A."/>
            <person name="Takaki Y."/>
            <person name="Nishi S."/>
            <person name="Hori S."/>
            <person name="Arai W."/>
            <person name="Tsubouchi T."/>
            <person name="Morono Y."/>
            <person name="Uchiyama I."/>
            <person name="Ito T."/>
            <person name="Fujiyama A."/>
            <person name="Inagaki F."/>
            <person name="Takami H."/>
        </authorList>
    </citation>
    <scope>NUCLEOTIDE SEQUENCE</scope>
    <source>
        <strain evidence="1">Expedition CK06-06</strain>
    </source>
</reference>